<evidence type="ECO:0000256" key="2">
    <source>
        <dbReference type="ARBA" id="ARBA00023125"/>
    </source>
</evidence>
<keyword evidence="2" id="KW-0238">DNA-binding</keyword>
<dbReference type="SUPFAM" id="SSF53822">
    <property type="entry name" value="Periplasmic binding protein-like I"/>
    <property type="match status" value="1"/>
</dbReference>
<dbReference type="GO" id="GO:0000976">
    <property type="term" value="F:transcription cis-regulatory region binding"/>
    <property type="evidence" value="ECO:0007669"/>
    <property type="project" value="TreeGrafter"/>
</dbReference>
<dbReference type="Gene3D" id="3.40.50.2300">
    <property type="match status" value="2"/>
</dbReference>
<evidence type="ECO:0000256" key="3">
    <source>
        <dbReference type="ARBA" id="ARBA00023163"/>
    </source>
</evidence>
<dbReference type="NCBIfam" id="TIGR00254">
    <property type="entry name" value="GGDEF"/>
    <property type="match status" value="1"/>
</dbReference>
<dbReference type="InterPro" id="IPR000160">
    <property type="entry name" value="GGDEF_dom"/>
</dbReference>
<evidence type="ECO:0000256" key="1">
    <source>
        <dbReference type="ARBA" id="ARBA00023015"/>
    </source>
</evidence>
<dbReference type="PANTHER" id="PTHR30146">
    <property type="entry name" value="LACI-RELATED TRANSCRIPTIONAL REPRESSOR"/>
    <property type="match status" value="1"/>
</dbReference>
<dbReference type="CDD" id="cd01949">
    <property type="entry name" value="GGDEF"/>
    <property type="match status" value="1"/>
</dbReference>
<dbReference type="PANTHER" id="PTHR30146:SF24">
    <property type="entry name" value="XYLOSE OPERON REGULATORY PROTEIN"/>
    <property type="match status" value="1"/>
</dbReference>
<reference evidence="5" key="1">
    <citation type="journal article" date="2013" name="PLoS ONE">
        <title>Metagenomic insights into the carbohydrate-active enzymes carried by the microorganisms adhering to solid digesta in the rumen of cows.</title>
        <authorList>
            <person name="Wang L."/>
            <person name="Hatem A."/>
            <person name="Catalyurek U.V."/>
            <person name="Morrison M."/>
            <person name="Yu Z."/>
        </authorList>
    </citation>
    <scope>NUCLEOTIDE SEQUENCE</scope>
</reference>
<dbReference type="CDD" id="cd06267">
    <property type="entry name" value="PBP1_LacI_sugar_binding-like"/>
    <property type="match status" value="1"/>
</dbReference>
<feature type="domain" description="GGDEF" evidence="4">
    <location>
        <begin position="510"/>
        <end position="638"/>
    </location>
</feature>
<dbReference type="SMART" id="SM00267">
    <property type="entry name" value="GGDEF"/>
    <property type="match status" value="1"/>
</dbReference>
<dbReference type="EMBL" id="KC246819">
    <property type="protein sequence ID" value="AHF25120.1"/>
    <property type="molecule type" value="Genomic_DNA"/>
</dbReference>
<dbReference type="InterPro" id="IPR043128">
    <property type="entry name" value="Rev_trsase/Diguanyl_cyclase"/>
</dbReference>
<keyword evidence="1" id="KW-0805">Transcription regulation</keyword>
<evidence type="ECO:0000259" key="4">
    <source>
        <dbReference type="PROSITE" id="PS50887"/>
    </source>
</evidence>
<dbReference type="Gene3D" id="3.30.70.270">
    <property type="match status" value="1"/>
</dbReference>
<dbReference type="GO" id="GO:0003700">
    <property type="term" value="F:DNA-binding transcription factor activity"/>
    <property type="evidence" value="ECO:0007669"/>
    <property type="project" value="TreeGrafter"/>
</dbReference>
<dbReference type="SUPFAM" id="SSF55073">
    <property type="entry name" value="Nucleotide cyclase"/>
    <property type="match status" value="1"/>
</dbReference>
<name>W0FQ36_9BACT</name>
<proteinExistence type="predicted"/>
<dbReference type="Pfam" id="PF13377">
    <property type="entry name" value="Peripla_BP_3"/>
    <property type="match status" value="1"/>
</dbReference>
<dbReference type="Pfam" id="PF00990">
    <property type="entry name" value="GGDEF"/>
    <property type="match status" value="1"/>
</dbReference>
<protein>
    <submittedName>
        <fullName evidence="5">Arabinogalactan endo-1,4-beta-galactosidase</fullName>
    </submittedName>
</protein>
<keyword evidence="3" id="KW-0804">Transcription</keyword>
<dbReference type="AlphaFoldDB" id="W0FQ36"/>
<dbReference type="InterPro" id="IPR029787">
    <property type="entry name" value="Nucleotide_cyclase"/>
</dbReference>
<organism evidence="5">
    <name type="scientific">uncultured bacterium Contig1552</name>
    <dbReference type="NCBI Taxonomy" id="1393454"/>
    <lineage>
        <taxon>Bacteria</taxon>
        <taxon>environmental samples</taxon>
    </lineage>
</organism>
<dbReference type="PROSITE" id="PS50887">
    <property type="entry name" value="GGDEF"/>
    <property type="match status" value="1"/>
</dbReference>
<dbReference type="InterPro" id="IPR028082">
    <property type="entry name" value="Peripla_BP_I"/>
</dbReference>
<accession>W0FQ36</accession>
<dbReference type="InterPro" id="IPR046335">
    <property type="entry name" value="LacI/GalR-like_sensor"/>
</dbReference>
<evidence type="ECO:0000313" key="5">
    <source>
        <dbReference type="EMBL" id="AHF25120.1"/>
    </source>
</evidence>
<sequence>MKAWIMKNRIAVFANGYNRYCTLQALEGMKKIGSEKDFDIDVFVGYAAYNDSADLNKGRAGIYWLPRLENYDGVIVFSGLINDFDVAKKICLDAKEKGIPVVSIGEYVEDIPFVGTNNETGMRALVEHLVNEHKIKRAVYIGGSKEHIDTGIRQRVIEEVFREHGLELKGEDIYYADWVNEHAAAIATRLAASEEGLPDAIICANDVMALAVSGRLIKQGYKLPQAVLVTGFDHIEESEITYPALTTVDQDYYTIGHNACKMLYGIIEGGNVSTRDIVSSSVIIGESCGCFDNNDYDEVRRVYCQSVHTIKRDVEFFERLCRMERNEILKSEGYDDLKNNLTAFYKDNHFIVGPDYYVVLNREYFSDPEPEDRALLKDGYMAKLDVAVAVRDGKTFAGKLKRNELIPGYVKEPGKQNLFYFFPLSSGRYNYGYFAFKGTPVMISENLRVYEFMEKVEQSFMEYRLKMRLDAVNRELKDLYDKDQLTGLYNRFCIDNKALSLYEKSLADDRPMAVMFTDINYMKDINDKFGHSVGDKAIQAVAEAIRASIRHDALAVRYGGDEFIIFSPNTKRSEAEAARLQIESYLVGLYKSGRMPCNVTISCGYVITDPKAGKTLEDYIIEADDVMYHIKRDIHKGD</sequence>